<dbReference type="GeneID" id="100197297"/>
<dbReference type="RefSeq" id="XP_065666548.1">
    <property type="nucleotide sequence ID" value="XM_065810476.1"/>
</dbReference>
<evidence type="ECO:0000313" key="13">
    <source>
        <dbReference type="RefSeq" id="XP_065666548.1"/>
    </source>
</evidence>
<keyword evidence="12" id="KW-1185">Reference proteome</keyword>
<keyword evidence="6" id="KW-0832">Ubl conjugation</keyword>
<keyword evidence="7" id="KW-0539">Nucleus</keyword>
<evidence type="ECO:0000256" key="10">
    <source>
        <dbReference type="ARBA" id="ARBA00045449"/>
    </source>
</evidence>
<dbReference type="InterPro" id="IPR022730">
    <property type="entry name" value="DAZ_assoc-2"/>
</dbReference>
<evidence type="ECO:0000256" key="8">
    <source>
        <dbReference type="ARBA" id="ARBA00032174"/>
    </source>
</evidence>
<evidence type="ECO:0000256" key="4">
    <source>
        <dbReference type="ARBA" id="ARBA00022490"/>
    </source>
</evidence>
<evidence type="ECO:0000256" key="11">
    <source>
        <dbReference type="SAM" id="MobiDB-lite"/>
    </source>
</evidence>
<dbReference type="Pfam" id="PF11029">
    <property type="entry name" value="DAZAP2"/>
    <property type="match status" value="1"/>
</dbReference>
<evidence type="ECO:0000256" key="7">
    <source>
        <dbReference type="ARBA" id="ARBA00023242"/>
    </source>
</evidence>
<keyword evidence="4" id="KW-0963">Cytoplasm</keyword>
<organism evidence="12 13">
    <name type="scientific">Hydra vulgaris</name>
    <name type="common">Hydra</name>
    <name type="synonym">Hydra attenuata</name>
    <dbReference type="NCBI Taxonomy" id="6087"/>
    <lineage>
        <taxon>Eukaryota</taxon>
        <taxon>Metazoa</taxon>
        <taxon>Cnidaria</taxon>
        <taxon>Hydrozoa</taxon>
        <taxon>Hydroidolina</taxon>
        <taxon>Anthoathecata</taxon>
        <taxon>Aplanulata</taxon>
        <taxon>Hydridae</taxon>
        <taxon>Hydra</taxon>
    </lineage>
</organism>
<gene>
    <name evidence="13" type="primary">LOC100197297</name>
</gene>
<protein>
    <recommendedName>
        <fullName evidence="3">DAZ-associated protein 2</fullName>
    </recommendedName>
    <alternativeName>
        <fullName evidence="8">Deleted in azoospermia-associated protein 2</fullName>
    </alternativeName>
    <alternativeName>
        <fullName evidence="9">Proline-rich transcript in brain protein</fullName>
    </alternativeName>
</protein>
<comment type="subcellular location">
    <subcellularLocation>
        <location evidence="1">Cytoplasm</location>
        <location evidence="1">Stress granule</location>
    </subcellularLocation>
    <subcellularLocation>
        <location evidence="2">Nucleus speckle</location>
    </subcellularLocation>
</comment>
<feature type="region of interest" description="Disordered" evidence="11">
    <location>
        <begin position="124"/>
        <end position="152"/>
    </location>
</feature>
<feature type="region of interest" description="Disordered" evidence="11">
    <location>
        <begin position="80"/>
        <end position="108"/>
    </location>
</feature>
<evidence type="ECO:0000256" key="5">
    <source>
        <dbReference type="ARBA" id="ARBA00022553"/>
    </source>
</evidence>
<evidence type="ECO:0000256" key="1">
    <source>
        <dbReference type="ARBA" id="ARBA00004210"/>
    </source>
</evidence>
<reference evidence="13" key="1">
    <citation type="submission" date="2025-08" db="UniProtKB">
        <authorList>
            <consortium name="RefSeq"/>
        </authorList>
    </citation>
    <scope>IDENTIFICATION</scope>
</reference>
<dbReference type="Proteomes" id="UP001652625">
    <property type="component" value="Chromosome 11"/>
</dbReference>
<name>A0ABM4CX72_HYDVU</name>
<accession>A0ABM4CX72</accession>
<evidence type="ECO:0000256" key="2">
    <source>
        <dbReference type="ARBA" id="ARBA00004324"/>
    </source>
</evidence>
<proteinExistence type="predicted"/>
<dbReference type="PANTHER" id="PTHR31638">
    <property type="entry name" value="DAZ-ASSOCIATED PROTEIN 2"/>
    <property type="match status" value="1"/>
</dbReference>
<keyword evidence="5" id="KW-0597">Phosphoprotein</keyword>
<evidence type="ECO:0000256" key="3">
    <source>
        <dbReference type="ARBA" id="ARBA00014066"/>
    </source>
</evidence>
<comment type="function">
    <text evidence="10">In unstressed cells, promotes SIAH1-mediated polyubiquitination and degradation of the serine/threonine-protein kinase HIPK2, probably by acting as a loading factor that potentiates complex formation between HIPK2 and ubiquitin ligase SIAH1. In response to DNA damage, localizes to the nucleus following phosphorylation by HIPK2 and modulates the expression of a subset of TP53/p53 target genes by binding to TP53 at target gene promoters. This limits the expression of a number of cell death-mediating TP53 target genes, reducing DNA damage-induced cell death. Enhances the binding of transcription factor TCF7L2/TCF4, a Wnt signaling pathway effector, to the promoters of target genes. Plays a role in stress granule formation.</text>
</comment>
<evidence type="ECO:0000313" key="12">
    <source>
        <dbReference type="Proteomes" id="UP001652625"/>
    </source>
</evidence>
<evidence type="ECO:0000256" key="6">
    <source>
        <dbReference type="ARBA" id="ARBA00022843"/>
    </source>
</evidence>
<sequence>MTYPVHTNTSYCIPNQPVGVNQVYVPPQQYNIPQNIPAYPQGSGYPAPGVSYPSPQNAYFPQGANPSYGVGPPPAYPNMPPAQPMYYPQQQSGAYDPAARFGKGSSYNIPPPPPGVAPNAAQMAAAQGQNVTMHQQSADWVSGPPGGGSTFW</sequence>
<dbReference type="PANTHER" id="PTHR31638:SF3">
    <property type="entry name" value="DAZ-ASSOCIATED PROTEIN 2"/>
    <property type="match status" value="1"/>
</dbReference>
<evidence type="ECO:0000256" key="9">
    <source>
        <dbReference type="ARBA" id="ARBA00034352"/>
    </source>
</evidence>